<protein>
    <submittedName>
        <fullName evidence="2">Transporter</fullName>
    </submittedName>
</protein>
<organism evidence="2 3">
    <name type="scientific">Endobacterium cereale</name>
    <dbReference type="NCBI Taxonomy" id="2663029"/>
    <lineage>
        <taxon>Bacteria</taxon>
        <taxon>Pseudomonadati</taxon>
        <taxon>Pseudomonadota</taxon>
        <taxon>Alphaproteobacteria</taxon>
        <taxon>Hyphomicrobiales</taxon>
        <taxon>Rhizobiaceae</taxon>
        <taxon>Endobacterium</taxon>
    </lineage>
</organism>
<comment type="caution">
    <text evidence="2">The sequence shown here is derived from an EMBL/GenBank/DDBJ whole genome shotgun (WGS) entry which is preliminary data.</text>
</comment>
<dbReference type="EMBL" id="WIXI01000039">
    <property type="protein sequence ID" value="MQY46178.1"/>
    <property type="molecule type" value="Genomic_DNA"/>
</dbReference>
<feature type="chain" id="PRO_5025550824" evidence="1">
    <location>
        <begin position="32"/>
        <end position="333"/>
    </location>
</feature>
<proteinExistence type="predicted"/>
<evidence type="ECO:0000313" key="2">
    <source>
        <dbReference type="EMBL" id="MQY46178.1"/>
    </source>
</evidence>
<keyword evidence="3" id="KW-1185">Reference proteome</keyword>
<keyword evidence="1" id="KW-0732">Signal</keyword>
<dbReference type="InterPro" id="IPR025737">
    <property type="entry name" value="FApF"/>
</dbReference>
<dbReference type="AlphaFoldDB" id="A0A6A8A8F4"/>
<gene>
    <name evidence="2" type="ORF">GAO09_08960</name>
</gene>
<name>A0A6A8A8F4_9HYPH</name>
<reference evidence="2 3" key="1">
    <citation type="submission" date="2019-11" db="EMBL/GenBank/DDBJ databases">
        <title>Genome analysis of Rhizobacterium cereale a novel genus and species isolated from maize roots in North Spain.</title>
        <authorList>
            <person name="Menendez E."/>
            <person name="Flores-Felix J.D."/>
            <person name="Ramirez-Bahena M.-H."/>
            <person name="Igual J.M."/>
            <person name="Garcia-Fraile P."/>
            <person name="Peix A."/>
            <person name="Velazquez E."/>
        </authorList>
    </citation>
    <scope>NUCLEOTIDE SEQUENCE [LARGE SCALE GENOMIC DNA]</scope>
    <source>
        <strain evidence="2 3">RZME27</strain>
    </source>
</reference>
<evidence type="ECO:0000313" key="3">
    <source>
        <dbReference type="Proteomes" id="UP000435138"/>
    </source>
</evidence>
<sequence>MRIQPTFLVNAVVASFGTLLALTMGTTAVNAAEGGAGFYLLGSKGPAAAITPPPGVFFSNDIYIYSGELGGGRALPSGGRLAVGVDGAAAIDVPTVLWVLPEDIMGGHLGLTATLPIGWKNTDADVTLAGPRGGTASGSISDPVFTVGDPVVGALLGWEEGNFHWQTSLLVNVPIGDYQEGEISNIAFHHWGADVSAGLTWLDPAIGLDLSAVVGMTFNAENPATDYRTGNEFHFEWAAVQHFNEQFDAGLVGYYYDQVTGDSGAGATSDFKGRVAAIGATIGWNFKAGELPISARVKYFHEFAAENRAEGDAVYLSISMPLSITKPTNIAAK</sequence>
<dbReference type="Pfam" id="PF13557">
    <property type="entry name" value="Phenol_MetA_deg"/>
    <property type="match status" value="1"/>
</dbReference>
<accession>A0A6A8A8F4</accession>
<dbReference type="Proteomes" id="UP000435138">
    <property type="component" value="Unassembled WGS sequence"/>
</dbReference>
<feature type="signal peptide" evidence="1">
    <location>
        <begin position="1"/>
        <end position="31"/>
    </location>
</feature>
<evidence type="ECO:0000256" key="1">
    <source>
        <dbReference type="SAM" id="SignalP"/>
    </source>
</evidence>